<comment type="caution">
    <text evidence="2">The sequence shown here is derived from an EMBL/GenBank/DDBJ whole genome shotgun (WGS) entry which is preliminary data.</text>
</comment>
<protein>
    <submittedName>
        <fullName evidence="2">Uncharacterized protein</fullName>
    </submittedName>
</protein>
<dbReference type="EMBL" id="JASNQZ010000015">
    <property type="protein sequence ID" value="KAL0947425.1"/>
    <property type="molecule type" value="Genomic_DNA"/>
</dbReference>
<evidence type="ECO:0000256" key="1">
    <source>
        <dbReference type="SAM" id="MobiDB-lite"/>
    </source>
</evidence>
<gene>
    <name evidence="2" type="ORF">HGRIS_013537</name>
</gene>
<reference evidence="3" key="1">
    <citation type="submission" date="2024-06" db="EMBL/GenBank/DDBJ databases">
        <title>Multi-omics analyses provide insights into the biosynthesis of the anticancer antibiotic pleurotin in Hohenbuehelia grisea.</title>
        <authorList>
            <person name="Weaver J.A."/>
            <person name="Alberti F."/>
        </authorList>
    </citation>
    <scope>NUCLEOTIDE SEQUENCE [LARGE SCALE GENOMIC DNA]</scope>
    <source>
        <strain evidence="3">T-177</strain>
    </source>
</reference>
<feature type="region of interest" description="Disordered" evidence="1">
    <location>
        <begin position="72"/>
        <end position="109"/>
    </location>
</feature>
<accession>A0ABR3IVV0</accession>
<organism evidence="2 3">
    <name type="scientific">Hohenbuehelia grisea</name>
    <dbReference type="NCBI Taxonomy" id="104357"/>
    <lineage>
        <taxon>Eukaryota</taxon>
        <taxon>Fungi</taxon>
        <taxon>Dikarya</taxon>
        <taxon>Basidiomycota</taxon>
        <taxon>Agaricomycotina</taxon>
        <taxon>Agaricomycetes</taxon>
        <taxon>Agaricomycetidae</taxon>
        <taxon>Agaricales</taxon>
        <taxon>Pleurotineae</taxon>
        <taxon>Pleurotaceae</taxon>
        <taxon>Hohenbuehelia</taxon>
    </lineage>
</organism>
<sequence length="109" mass="12592">MKEYEYKGVLKKRTIQAALGLHEHDVTYNAVVRSLRRMCDALFTLHVPLKLQPEARWNLFADLVRFRPVPAENLDTTGTDPSQGFNALPRSSRTWPPGYNPQIHKDVYQ</sequence>
<evidence type="ECO:0000313" key="2">
    <source>
        <dbReference type="EMBL" id="KAL0947425.1"/>
    </source>
</evidence>
<proteinExistence type="predicted"/>
<keyword evidence="3" id="KW-1185">Reference proteome</keyword>
<feature type="compositionally biased region" description="Polar residues" evidence="1">
    <location>
        <begin position="74"/>
        <end position="94"/>
    </location>
</feature>
<dbReference type="Proteomes" id="UP001556367">
    <property type="component" value="Unassembled WGS sequence"/>
</dbReference>
<name>A0ABR3IVV0_9AGAR</name>
<evidence type="ECO:0000313" key="3">
    <source>
        <dbReference type="Proteomes" id="UP001556367"/>
    </source>
</evidence>